<sequence>MRLATWNACKGQFDHKFPMLNELRPDIAVVQEIAAPHAQTDQILWFGDNRQLGLAVVASKGYSLRPLPPLPDVPKYVIPVAVQGPVPFILFAVWTLGEQPMKYVRALSTAVDLYAHLFAENQVVVMGDFNSNAKWDKEHPKELNHSALVARLKEKGLVSAYHHHRKELHGSEVEPTFFHQWNEAKPHHIDYCFVPNAWADLAVSVEVGSFEGWKGKSDHRPLVAEIALPDSTAP</sequence>
<dbReference type="RefSeq" id="WP_301814504.1">
    <property type="nucleotide sequence ID" value="NZ_JAUJZH010000028.1"/>
</dbReference>
<proteinExistence type="predicted"/>
<evidence type="ECO:0000259" key="1">
    <source>
        <dbReference type="Pfam" id="PF03372"/>
    </source>
</evidence>
<organism evidence="2 3">
    <name type="scientific">Variovorax ginsengisoli</name>
    <dbReference type="NCBI Taxonomy" id="363844"/>
    <lineage>
        <taxon>Bacteria</taxon>
        <taxon>Pseudomonadati</taxon>
        <taxon>Pseudomonadota</taxon>
        <taxon>Betaproteobacteria</taxon>
        <taxon>Burkholderiales</taxon>
        <taxon>Comamonadaceae</taxon>
        <taxon>Variovorax</taxon>
    </lineage>
</organism>
<name>A0ABT8SCH7_9BURK</name>
<reference evidence="2" key="1">
    <citation type="submission" date="2023-06" db="EMBL/GenBank/DDBJ databases">
        <authorList>
            <person name="Jiang Y."/>
            <person name="Liu Q."/>
        </authorList>
    </citation>
    <scope>NUCLEOTIDE SEQUENCE</scope>
    <source>
        <strain evidence="2">CGMCC 1.12090</strain>
    </source>
</reference>
<dbReference type="Pfam" id="PF03372">
    <property type="entry name" value="Exo_endo_phos"/>
    <property type="match status" value="1"/>
</dbReference>
<dbReference type="InterPro" id="IPR036691">
    <property type="entry name" value="Endo/exonu/phosph_ase_sf"/>
</dbReference>
<dbReference type="Gene3D" id="3.60.10.10">
    <property type="entry name" value="Endonuclease/exonuclease/phosphatase"/>
    <property type="match status" value="1"/>
</dbReference>
<dbReference type="SUPFAM" id="SSF56219">
    <property type="entry name" value="DNase I-like"/>
    <property type="match status" value="1"/>
</dbReference>
<gene>
    <name evidence="2" type="ORF">Q2T77_29595</name>
</gene>
<accession>A0ABT8SCH7</accession>
<feature type="domain" description="Endonuclease/exonuclease/phosphatase" evidence="1">
    <location>
        <begin position="19"/>
        <end position="207"/>
    </location>
</feature>
<evidence type="ECO:0000313" key="2">
    <source>
        <dbReference type="EMBL" id="MDO1536445.1"/>
    </source>
</evidence>
<protein>
    <recommendedName>
        <fullName evidence="1">Endonuclease/exonuclease/phosphatase domain-containing protein</fullName>
    </recommendedName>
</protein>
<dbReference type="Proteomes" id="UP001169027">
    <property type="component" value="Unassembled WGS sequence"/>
</dbReference>
<dbReference type="InterPro" id="IPR005135">
    <property type="entry name" value="Endo/exonuclease/phosphatase"/>
</dbReference>
<comment type="caution">
    <text evidence="2">The sequence shown here is derived from an EMBL/GenBank/DDBJ whole genome shotgun (WGS) entry which is preliminary data.</text>
</comment>
<dbReference type="EMBL" id="JAUKVY010000028">
    <property type="protein sequence ID" value="MDO1536445.1"/>
    <property type="molecule type" value="Genomic_DNA"/>
</dbReference>
<evidence type="ECO:0000313" key="3">
    <source>
        <dbReference type="Proteomes" id="UP001169027"/>
    </source>
</evidence>
<keyword evidence="3" id="KW-1185">Reference proteome</keyword>